<dbReference type="EMBL" id="QNRH01000013">
    <property type="protein sequence ID" value="RBO90460.1"/>
    <property type="molecule type" value="Genomic_DNA"/>
</dbReference>
<dbReference type="Proteomes" id="UP000252893">
    <property type="component" value="Unassembled WGS sequence"/>
</dbReference>
<keyword evidence="2" id="KW-1185">Reference proteome</keyword>
<dbReference type="RefSeq" id="WP_113946215.1">
    <property type="nucleotide sequence ID" value="NZ_JBHEEG010000005.1"/>
</dbReference>
<gene>
    <name evidence="1" type="ORF">DFR47_11321</name>
</gene>
<evidence type="ECO:0000313" key="1">
    <source>
        <dbReference type="EMBL" id="RBO90460.1"/>
    </source>
</evidence>
<organism evidence="1 2">
    <name type="scientific">Pseudochrobactrum asaccharolyticum</name>
    <dbReference type="NCBI Taxonomy" id="354351"/>
    <lineage>
        <taxon>Bacteria</taxon>
        <taxon>Pseudomonadati</taxon>
        <taxon>Pseudomonadota</taxon>
        <taxon>Alphaproteobacteria</taxon>
        <taxon>Hyphomicrobiales</taxon>
        <taxon>Brucellaceae</taxon>
        <taxon>Pseudochrobactrum</taxon>
    </lineage>
</organism>
<dbReference type="OrthoDB" id="8421167at2"/>
<evidence type="ECO:0000313" key="2">
    <source>
        <dbReference type="Proteomes" id="UP000252893"/>
    </source>
</evidence>
<dbReference type="AlphaFoldDB" id="A0A366DK59"/>
<reference evidence="1 2" key="1">
    <citation type="submission" date="2018-06" db="EMBL/GenBank/DDBJ databases">
        <title>Genomic Encyclopedia of Type Strains, Phase IV (KMG-IV): sequencing the most valuable type-strain genomes for metagenomic binning, comparative biology and taxonomic classification.</title>
        <authorList>
            <person name="Goeker M."/>
        </authorList>
    </citation>
    <scope>NUCLEOTIDE SEQUENCE [LARGE SCALE GENOMIC DNA]</scope>
    <source>
        <strain evidence="1 2">DSM 25619</strain>
    </source>
</reference>
<proteinExistence type="predicted"/>
<evidence type="ECO:0008006" key="3">
    <source>
        <dbReference type="Google" id="ProtNLM"/>
    </source>
</evidence>
<name>A0A366DK59_9HYPH</name>
<accession>A0A366DK59</accession>
<protein>
    <recommendedName>
        <fullName evidence="3">Homeodomain-like domain-containing protein</fullName>
    </recommendedName>
</protein>
<sequence length="109" mass="12615">MARGRELIWTDELDRRVKLKLQAGIAKTRIAKELGIHRCQLLRRIKVLGITDDNLFETPNCMPASHLEGFKRARRGFHVPAPLEPTYYDLLKQGVPIEEARKILKIKKD</sequence>
<comment type="caution">
    <text evidence="1">The sequence shown here is derived from an EMBL/GenBank/DDBJ whole genome shotgun (WGS) entry which is preliminary data.</text>
</comment>